<feature type="region of interest" description="Disordered" evidence="11">
    <location>
        <begin position="28"/>
        <end position="88"/>
    </location>
</feature>
<comment type="subcellular location">
    <subcellularLocation>
        <location evidence="9">Mitochondrion inner membrane</location>
        <topology evidence="9">Lipid-anchor</topology>
    </subcellularLocation>
</comment>
<dbReference type="RefSeq" id="XP_018615731.1">
    <property type="nucleotide sequence ID" value="XM_018760215.2"/>
</dbReference>
<evidence type="ECO:0000256" key="4">
    <source>
        <dbReference type="ARBA" id="ARBA00023054"/>
    </source>
</evidence>
<keyword evidence="4" id="KW-0175">Coiled coil</keyword>
<reference evidence="12" key="2">
    <citation type="submission" date="2025-08" db="UniProtKB">
        <authorList>
            <consortium name="Ensembl"/>
        </authorList>
    </citation>
    <scope>IDENTIFICATION</scope>
</reference>
<dbReference type="Ensembl" id="ENSSFOT00015023982.2">
    <property type="protein sequence ID" value="ENSSFOP00015023723.1"/>
    <property type="gene ID" value="ENSSFOG00015015245.2"/>
</dbReference>
<keyword evidence="7" id="KW-1015">Disulfide bond</keyword>
<dbReference type="Pfam" id="PF05300">
    <property type="entry name" value="MIC19_MIC25"/>
    <property type="match status" value="1"/>
</dbReference>
<evidence type="ECO:0000256" key="9">
    <source>
        <dbReference type="ARBA" id="ARBA00034476"/>
    </source>
</evidence>
<evidence type="ECO:0000256" key="5">
    <source>
        <dbReference type="ARBA" id="ARBA00023128"/>
    </source>
</evidence>
<comment type="function">
    <text evidence="1">Component of the MICOS complex, a large protein complex of the mitochondrial inner membrane that plays crucial roles in the maintenance of crista junctions, inner membrane architecture, and formation of contact sites to the outer membrane.</text>
</comment>
<keyword evidence="13" id="KW-1185">Reference proteome</keyword>
<keyword evidence="2" id="KW-0519">Myristate</keyword>
<dbReference type="GO" id="GO:0061617">
    <property type="term" value="C:MICOS complex"/>
    <property type="evidence" value="ECO:0007669"/>
    <property type="project" value="InterPro"/>
</dbReference>
<keyword evidence="8" id="KW-0449">Lipoprotein</keyword>
<organism evidence="12 13">
    <name type="scientific">Scleropages formosus</name>
    <name type="common">Asian bonytongue</name>
    <name type="synonym">Osteoglossum formosum</name>
    <dbReference type="NCBI Taxonomy" id="113540"/>
    <lineage>
        <taxon>Eukaryota</taxon>
        <taxon>Metazoa</taxon>
        <taxon>Chordata</taxon>
        <taxon>Craniata</taxon>
        <taxon>Vertebrata</taxon>
        <taxon>Euteleostomi</taxon>
        <taxon>Actinopterygii</taxon>
        <taxon>Neopterygii</taxon>
        <taxon>Teleostei</taxon>
        <taxon>Osteoglossocephala</taxon>
        <taxon>Osteoglossomorpha</taxon>
        <taxon>Osteoglossiformes</taxon>
        <taxon>Osteoglossidae</taxon>
        <taxon>Scleropages</taxon>
    </lineage>
</organism>
<evidence type="ECO:0000313" key="12">
    <source>
        <dbReference type="Ensembl" id="ENSSFOP00015023723.1"/>
    </source>
</evidence>
<dbReference type="Proteomes" id="UP000694397">
    <property type="component" value="Chromosome 19"/>
</dbReference>
<dbReference type="PANTHER" id="PTHR47609:SF1">
    <property type="entry name" value="MICOS COMPLEX SUBUNIT MIC25"/>
    <property type="match status" value="1"/>
</dbReference>
<dbReference type="InterPro" id="IPR007964">
    <property type="entry name" value="MIC19/MIC25"/>
</dbReference>
<dbReference type="GeneID" id="108939091"/>
<dbReference type="PANTHER" id="PTHR47609">
    <property type="entry name" value="MICOS COMPLEX SUBUNIT MIC25"/>
    <property type="match status" value="1"/>
</dbReference>
<sequence>MGATESSSRKVAFAVDEEDRVQVLRGVKLSEQVLQRMRDPSPGTDVKPAPSDARGEDSGKPPTSTSQEYPSSAPSGSQPAEELKKRFEREQAIAREELANVARREREAAREELSMALLRERIQSRGEAERAQRLAKQLEKKERDLNVLDAFYKAQLAQLEKKGLGDFRTASRQFQEAAASMEARLQPRSTEPVCSSLQARVLHCYRENLGQTLRCSDVAKEYMQCINKVTKNMLVNHG</sequence>
<dbReference type="OrthoDB" id="70030at2759"/>
<reference evidence="12" key="3">
    <citation type="submission" date="2025-09" db="UniProtKB">
        <authorList>
            <consortium name="Ensembl"/>
        </authorList>
    </citation>
    <scope>IDENTIFICATION</scope>
</reference>
<reference evidence="12 13" key="1">
    <citation type="submission" date="2019-04" db="EMBL/GenBank/DDBJ databases">
        <authorList>
            <consortium name="Wellcome Sanger Institute Data Sharing"/>
        </authorList>
    </citation>
    <scope>NUCLEOTIDE SEQUENCE [LARGE SCALE GENOMIC DNA]</scope>
</reference>
<keyword evidence="6" id="KW-0472">Membrane</keyword>
<name>A0A8C9RV38_SCLFO</name>
<evidence type="ECO:0000256" key="6">
    <source>
        <dbReference type="ARBA" id="ARBA00023136"/>
    </source>
</evidence>
<evidence type="ECO:0000256" key="11">
    <source>
        <dbReference type="SAM" id="MobiDB-lite"/>
    </source>
</evidence>
<dbReference type="AlphaFoldDB" id="A0A8C9RV38"/>
<dbReference type="InterPro" id="IPR042860">
    <property type="entry name" value="MIC25"/>
</dbReference>
<keyword evidence="5" id="KW-0496">Mitochondrion</keyword>
<dbReference type="GeneTree" id="ENSGT00390000000903"/>
<dbReference type="KEGG" id="sfm:108939091"/>
<evidence type="ECO:0000256" key="10">
    <source>
        <dbReference type="ARBA" id="ARBA00034480"/>
    </source>
</evidence>
<evidence type="ECO:0000256" key="8">
    <source>
        <dbReference type="ARBA" id="ARBA00023288"/>
    </source>
</evidence>
<evidence type="ECO:0000256" key="3">
    <source>
        <dbReference type="ARBA" id="ARBA00022792"/>
    </source>
</evidence>
<feature type="compositionally biased region" description="Polar residues" evidence="11">
    <location>
        <begin position="61"/>
        <end position="78"/>
    </location>
</feature>
<evidence type="ECO:0000256" key="2">
    <source>
        <dbReference type="ARBA" id="ARBA00022707"/>
    </source>
</evidence>
<evidence type="ECO:0000256" key="7">
    <source>
        <dbReference type="ARBA" id="ARBA00023157"/>
    </source>
</evidence>
<evidence type="ECO:0000256" key="1">
    <source>
        <dbReference type="ARBA" id="ARBA00002689"/>
    </source>
</evidence>
<keyword evidence="3" id="KW-0999">Mitochondrion inner membrane</keyword>
<comment type="similarity">
    <text evidence="10">Belongs to the MICOS complex subunit Mic19 family. Metazoan Mic25 subfamily.</text>
</comment>
<gene>
    <name evidence="12" type="primary">LOC108939091</name>
</gene>
<proteinExistence type="inferred from homology"/>
<evidence type="ECO:0000313" key="13">
    <source>
        <dbReference type="Proteomes" id="UP000694397"/>
    </source>
</evidence>
<accession>A0A8C9RV38</accession>
<protein>
    <submittedName>
        <fullName evidence="12">Coiled-coil-helix-coiled-coil-helix domain containing 6a</fullName>
    </submittedName>
</protein>